<dbReference type="InterPro" id="IPR036885">
    <property type="entry name" value="SWIB_MDM2_dom_sf"/>
</dbReference>
<dbReference type="Proteomes" id="UP001497382">
    <property type="component" value="Unassembled WGS sequence"/>
</dbReference>
<evidence type="ECO:0000256" key="1">
    <source>
        <dbReference type="SAM" id="MobiDB-lite"/>
    </source>
</evidence>
<comment type="caution">
    <text evidence="3">The sequence shown here is derived from an EMBL/GenBank/DDBJ whole genome shotgun (WGS) entry which is preliminary data.</text>
</comment>
<organism evidence="3 4">
    <name type="scientific">Larinioides sclopetarius</name>
    <dbReference type="NCBI Taxonomy" id="280406"/>
    <lineage>
        <taxon>Eukaryota</taxon>
        <taxon>Metazoa</taxon>
        <taxon>Ecdysozoa</taxon>
        <taxon>Arthropoda</taxon>
        <taxon>Chelicerata</taxon>
        <taxon>Arachnida</taxon>
        <taxon>Araneae</taxon>
        <taxon>Araneomorphae</taxon>
        <taxon>Entelegynae</taxon>
        <taxon>Araneoidea</taxon>
        <taxon>Araneidae</taxon>
        <taxon>Larinioides</taxon>
    </lineage>
</organism>
<accession>A0AAV2B840</accession>
<dbReference type="Gene3D" id="1.10.245.10">
    <property type="entry name" value="SWIB/MDM2 domain"/>
    <property type="match status" value="1"/>
</dbReference>
<proteinExistence type="predicted"/>
<feature type="region of interest" description="Disordered" evidence="1">
    <location>
        <begin position="22"/>
        <end position="45"/>
    </location>
</feature>
<dbReference type="EMBL" id="CAXIEN010000297">
    <property type="protein sequence ID" value="CAL1292037.1"/>
    <property type="molecule type" value="Genomic_DNA"/>
</dbReference>
<dbReference type="CDD" id="cd10567">
    <property type="entry name" value="SWIB-MDM2_like"/>
    <property type="match status" value="1"/>
</dbReference>
<dbReference type="SUPFAM" id="SSF47592">
    <property type="entry name" value="SWIB/MDM2 domain"/>
    <property type="match status" value="1"/>
</dbReference>
<sequence>MNSEDNSFPSESMESDIIKELYKKTPLKKRPIQPSSLSTDEKKISLKPRACTAPEGRLSKRKMLKPTKKLIDSYVESKAILEPAPKAMYVPVIKTSTEAKASSPVEMNNKAVNMAMAMAIPELKKTTCGETEVPSRIPKSSKALCKRNFTKQEWEDFNLAIELQKEEFNLRERRPRRSTSNLRIRLKRERSPVKAEDMPAESMDSDSISLLKLSKEVCEKQGKQEIKRLPKQTSITIGDGEKDAPSCLFTGSHSQNMYILSPELANIVGHKKMSSGAIVDAMHYVFLERNLFEPDKKYVICDDELSEKLFAGKRRLRFDDVKNYLHKHLTLID</sequence>
<dbReference type="Pfam" id="PF02201">
    <property type="entry name" value="SWIB"/>
    <property type="match status" value="1"/>
</dbReference>
<dbReference type="InterPro" id="IPR003121">
    <property type="entry name" value="SWIB_MDM2_domain"/>
</dbReference>
<keyword evidence="4" id="KW-1185">Reference proteome</keyword>
<dbReference type="AlphaFoldDB" id="A0AAV2B840"/>
<evidence type="ECO:0000313" key="3">
    <source>
        <dbReference type="EMBL" id="CAL1292037.1"/>
    </source>
</evidence>
<protein>
    <recommendedName>
        <fullName evidence="2">DM2 domain-containing protein</fullName>
    </recommendedName>
</protein>
<evidence type="ECO:0000259" key="2">
    <source>
        <dbReference type="Pfam" id="PF02201"/>
    </source>
</evidence>
<dbReference type="PANTHER" id="PTHR13844">
    <property type="entry name" value="SWI/SNF-RELATED MATRIX-ASSOCIATED ACTIN-DEPENDENT REGULATOR OF CHROMATIN SUBFAMILY D"/>
    <property type="match status" value="1"/>
</dbReference>
<gene>
    <name evidence="3" type="ORF">LARSCL_LOCUS17424</name>
</gene>
<evidence type="ECO:0000313" key="4">
    <source>
        <dbReference type="Proteomes" id="UP001497382"/>
    </source>
</evidence>
<feature type="domain" description="DM2" evidence="2">
    <location>
        <begin position="258"/>
        <end position="329"/>
    </location>
</feature>
<name>A0AAV2B840_9ARAC</name>
<reference evidence="3 4" key="1">
    <citation type="submission" date="2024-04" db="EMBL/GenBank/DDBJ databases">
        <authorList>
            <person name="Rising A."/>
            <person name="Reimegard J."/>
            <person name="Sonavane S."/>
            <person name="Akerstrom W."/>
            <person name="Nylinder S."/>
            <person name="Hedman E."/>
            <person name="Kallberg Y."/>
        </authorList>
    </citation>
    <scope>NUCLEOTIDE SEQUENCE [LARGE SCALE GENOMIC DNA]</scope>
</reference>